<evidence type="ECO:0000256" key="7">
    <source>
        <dbReference type="ARBA" id="ARBA00022989"/>
    </source>
</evidence>
<dbReference type="Gene3D" id="1.10.630.10">
    <property type="entry name" value="Cytochrome P450"/>
    <property type="match status" value="1"/>
</dbReference>
<dbReference type="PANTHER" id="PTHR24282">
    <property type="entry name" value="CYTOCHROME P450 FAMILY MEMBER"/>
    <property type="match status" value="1"/>
</dbReference>
<keyword evidence="10 13" id="KW-0503">Monooxygenase</keyword>
<evidence type="ECO:0000256" key="5">
    <source>
        <dbReference type="ARBA" id="ARBA00022692"/>
    </source>
</evidence>
<evidence type="ECO:0000256" key="1">
    <source>
        <dbReference type="ARBA" id="ARBA00001971"/>
    </source>
</evidence>
<name>A0A1R3INH2_COCAP</name>
<dbReference type="GO" id="GO:0016705">
    <property type="term" value="F:oxidoreductase activity, acting on paired donors, with incorporation or reduction of molecular oxygen"/>
    <property type="evidence" value="ECO:0007669"/>
    <property type="project" value="InterPro"/>
</dbReference>
<evidence type="ECO:0000256" key="10">
    <source>
        <dbReference type="ARBA" id="ARBA00023033"/>
    </source>
</evidence>
<evidence type="ECO:0000256" key="13">
    <source>
        <dbReference type="RuleBase" id="RU000461"/>
    </source>
</evidence>
<evidence type="ECO:0000256" key="3">
    <source>
        <dbReference type="ARBA" id="ARBA00010617"/>
    </source>
</evidence>
<dbReference type="GO" id="GO:0020037">
    <property type="term" value="F:heme binding"/>
    <property type="evidence" value="ECO:0007669"/>
    <property type="project" value="InterPro"/>
</dbReference>
<keyword evidence="11 14" id="KW-0472">Membrane</keyword>
<keyword evidence="16" id="KW-1185">Reference proteome</keyword>
<dbReference type="InterPro" id="IPR050665">
    <property type="entry name" value="Cytochrome_P450_Monooxygen"/>
</dbReference>
<accession>A0A1R3INH2</accession>
<keyword evidence="9 12" id="KW-0408">Iron</keyword>
<dbReference type="AlphaFoldDB" id="A0A1R3INH2"/>
<organism evidence="15 16">
    <name type="scientific">Corchorus capsularis</name>
    <name type="common">Jute</name>
    <dbReference type="NCBI Taxonomy" id="210143"/>
    <lineage>
        <taxon>Eukaryota</taxon>
        <taxon>Viridiplantae</taxon>
        <taxon>Streptophyta</taxon>
        <taxon>Embryophyta</taxon>
        <taxon>Tracheophyta</taxon>
        <taxon>Spermatophyta</taxon>
        <taxon>Magnoliopsida</taxon>
        <taxon>eudicotyledons</taxon>
        <taxon>Gunneridae</taxon>
        <taxon>Pentapetalae</taxon>
        <taxon>rosids</taxon>
        <taxon>malvids</taxon>
        <taxon>Malvales</taxon>
        <taxon>Malvaceae</taxon>
        <taxon>Grewioideae</taxon>
        <taxon>Apeibeae</taxon>
        <taxon>Corchorus</taxon>
    </lineage>
</organism>
<keyword evidence="4 12" id="KW-0349">Heme</keyword>
<keyword evidence="5 14" id="KW-0812">Transmembrane</keyword>
<dbReference type="PRINTS" id="PR00385">
    <property type="entry name" value="P450"/>
</dbReference>
<evidence type="ECO:0000256" key="12">
    <source>
        <dbReference type="PIRSR" id="PIRSR602401-1"/>
    </source>
</evidence>
<evidence type="ECO:0000313" key="15">
    <source>
        <dbReference type="EMBL" id="OMO84139.1"/>
    </source>
</evidence>
<dbReference type="OMA" id="WAINRAH"/>
<comment type="cofactor">
    <cofactor evidence="1 12">
        <name>heme</name>
        <dbReference type="ChEBI" id="CHEBI:30413"/>
    </cofactor>
</comment>
<dbReference type="GO" id="GO:0005506">
    <property type="term" value="F:iron ion binding"/>
    <property type="evidence" value="ECO:0007669"/>
    <property type="project" value="InterPro"/>
</dbReference>
<dbReference type="GO" id="GO:0004497">
    <property type="term" value="F:monooxygenase activity"/>
    <property type="evidence" value="ECO:0007669"/>
    <property type="project" value="UniProtKB-KW"/>
</dbReference>
<dbReference type="OrthoDB" id="1470350at2759"/>
<dbReference type="PROSITE" id="PS00086">
    <property type="entry name" value="CYTOCHROME_P450"/>
    <property type="match status" value="1"/>
</dbReference>
<gene>
    <name evidence="15" type="ORF">CCACVL1_10982</name>
</gene>
<evidence type="ECO:0000256" key="2">
    <source>
        <dbReference type="ARBA" id="ARBA00004167"/>
    </source>
</evidence>
<dbReference type="PRINTS" id="PR00463">
    <property type="entry name" value="EP450I"/>
</dbReference>
<dbReference type="InterPro" id="IPR001128">
    <property type="entry name" value="Cyt_P450"/>
</dbReference>
<proteinExistence type="inferred from homology"/>
<dbReference type="EMBL" id="AWWV01009766">
    <property type="protein sequence ID" value="OMO84139.1"/>
    <property type="molecule type" value="Genomic_DNA"/>
</dbReference>
<evidence type="ECO:0000313" key="16">
    <source>
        <dbReference type="Proteomes" id="UP000188268"/>
    </source>
</evidence>
<dbReference type="PANTHER" id="PTHR24282:SF148">
    <property type="entry name" value="CYTOCHROME P450 72A15-LIKE"/>
    <property type="match status" value="1"/>
</dbReference>
<evidence type="ECO:0000256" key="9">
    <source>
        <dbReference type="ARBA" id="ARBA00023004"/>
    </source>
</evidence>
<dbReference type="Pfam" id="PF00067">
    <property type="entry name" value="p450"/>
    <property type="match status" value="1"/>
</dbReference>
<dbReference type="InterPro" id="IPR002401">
    <property type="entry name" value="Cyt_P450_E_grp-I"/>
</dbReference>
<dbReference type="SUPFAM" id="SSF48264">
    <property type="entry name" value="Cytochrome P450"/>
    <property type="match status" value="1"/>
</dbReference>
<protein>
    <submittedName>
        <fullName evidence="15">Cytochrome P450</fullName>
    </submittedName>
</protein>
<dbReference type="InterPro" id="IPR036396">
    <property type="entry name" value="Cyt_P450_sf"/>
</dbReference>
<dbReference type="STRING" id="210143.A0A1R3INH2"/>
<dbReference type="FunFam" id="1.10.630.10:FF:000029">
    <property type="entry name" value="Cytochrome P450 734A1"/>
    <property type="match status" value="1"/>
</dbReference>
<dbReference type="GO" id="GO:0016020">
    <property type="term" value="C:membrane"/>
    <property type="evidence" value="ECO:0007669"/>
    <property type="project" value="UniProtKB-SubCell"/>
</dbReference>
<reference evidence="15 16" key="1">
    <citation type="submission" date="2013-09" db="EMBL/GenBank/DDBJ databases">
        <title>Corchorus capsularis genome sequencing.</title>
        <authorList>
            <person name="Alam M."/>
            <person name="Haque M.S."/>
            <person name="Islam M.S."/>
            <person name="Emdad E.M."/>
            <person name="Islam M.M."/>
            <person name="Ahmed B."/>
            <person name="Halim A."/>
            <person name="Hossen Q.M.M."/>
            <person name="Hossain M.Z."/>
            <person name="Ahmed R."/>
            <person name="Khan M.M."/>
            <person name="Islam R."/>
            <person name="Rashid M.M."/>
            <person name="Khan S.A."/>
            <person name="Rahman M.S."/>
            <person name="Alam M."/>
        </authorList>
    </citation>
    <scope>NUCLEOTIDE SEQUENCE [LARGE SCALE GENOMIC DNA]</scope>
    <source>
        <strain evidence="16">cv. CVL-1</strain>
        <tissue evidence="15">Whole seedling</tissue>
    </source>
</reference>
<dbReference type="InterPro" id="IPR017972">
    <property type="entry name" value="Cyt_P450_CS"/>
</dbReference>
<sequence length="513" mass="58632">MEYSISILINTLVASVATLIVFSVLRIVYVVWWRPKSLEKYFRQQGLKGTSYKLFHGDTKEFTRSSKEAWSKPMPLSHHIVPRVLPFMHQMVQNYGKICLSWKETTPSIIVADAELMKLVLTDKNGHFIKPPLNPLVDLLQLGVAKLEGQKWAKRRKLITPAFHLDKLKEMIPAFATSCCNIVERWTSLLSPEGTCELDVFAEFSNLAGDVIARTAFGSSYEEGKMIFELQKEQAVLALDAFNSFYIPGFRFIPTRKNRRRYDIDRQIKTTLRAMIHKKEQGVKNGELMGNDLLGLLLKCKEQSHNDLTIEDVIEECKLFYFAGQETTANLLTWTLITLSVYPNWQEKARQEVLQVCGKTIPSADKINHLKVVTMILNEVLRLYPPAAFMTRHSNKKTSIGGISIPPGVDIRLPILLLHYDPKYWGDDAEEFKPERFAEGISKASKDQTAFYPFGWGPRFCLGQNFSMIEAKVALAIILQHFWFELSPSYIHAPFLVITLQPQHGAPIIMHRI</sequence>
<dbReference type="Gramene" id="OMO84139">
    <property type="protein sequence ID" value="OMO84139"/>
    <property type="gene ID" value="CCACVL1_10982"/>
</dbReference>
<evidence type="ECO:0000256" key="8">
    <source>
        <dbReference type="ARBA" id="ARBA00023002"/>
    </source>
</evidence>
<evidence type="ECO:0000256" key="11">
    <source>
        <dbReference type="ARBA" id="ARBA00023136"/>
    </source>
</evidence>
<keyword evidence="8 13" id="KW-0560">Oxidoreductase</keyword>
<comment type="similarity">
    <text evidence="3 13">Belongs to the cytochrome P450 family.</text>
</comment>
<dbReference type="Proteomes" id="UP000188268">
    <property type="component" value="Unassembled WGS sequence"/>
</dbReference>
<evidence type="ECO:0000256" key="6">
    <source>
        <dbReference type="ARBA" id="ARBA00022723"/>
    </source>
</evidence>
<keyword evidence="7 14" id="KW-1133">Transmembrane helix</keyword>
<evidence type="ECO:0000256" key="4">
    <source>
        <dbReference type="ARBA" id="ARBA00022617"/>
    </source>
</evidence>
<comment type="caution">
    <text evidence="15">The sequence shown here is derived from an EMBL/GenBank/DDBJ whole genome shotgun (WGS) entry which is preliminary data.</text>
</comment>
<feature type="binding site" description="axial binding residue" evidence="12">
    <location>
        <position position="461"/>
    </location>
    <ligand>
        <name>heme</name>
        <dbReference type="ChEBI" id="CHEBI:30413"/>
    </ligand>
    <ligandPart>
        <name>Fe</name>
        <dbReference type="ChEBI" id="CHEBI:18248"/>
    </ligandPart>
</feature>
<comment type="subcellular location">
    <subcellularLocation>
        <location evidence="2">Membrane</location>
        <topology evidence="2">Single-pass membrane protein</topology>
    </subcellularLocation>
</comment>
<keyword evidence="6 12" id="KW-0479">Metal-binding</keyword>
<feature type="transmembrane region" description="Helical" evidence="14">
    <location>
        <begin position="12"/>
        <end position="33"/>
    </location>
</feature>
<evidence type="ECO:0000256" key="14">
    <source>
        <dbReference type="SAM" id="Phobius"/>
    </source>
</evidence>